<name>A0AAW2K8B4_SESRA</name>
<evidence type="ECO:0000313" key="1">
    <source>
        <dbReference type="EMBL" id="KAL0303134.1"/>
    </source>
</evidence>
<organism evidence="1">
    <name type="scientific">Sesamum radiatum</name>
    <name type="common">Black benniseed</name>
    <dbReference type="NCBI Taxonomy" id="300843"/>
    <lineage>
        <taxon>Eukaryota</taxon>
        <taxon>Viridiplantae</taxon>
        <taxon>Streptophyta</taxon>
        <taxon>Embryophyta</taxon>
        <taxon>Tracheophyta</taxon>
        <taxon>Spermatophyta</taxon>
        <taxon>Magnoliopsida</taxon>
        <taxon>eudicotyledons</taxon>
        <taxon>Gunneridae</taxon>
        <taxon>Pentapetalae</taxon>
        <taxon>asterids</taxon>
        <taxon>lamiids</taxon>
        <taxon>Lamiales</taxon>
        <taxon>Pedaliaceae</taxon>
        <taxon>Sesamum</taxon>
    </lineage>
</organism>
<protein>
    <submittedName>
        <fullName evidence="1">Uncharacterized protein</fullName>
    </submittedName>
</protein>
<dbReference type="AlphaFoldDB" id="A0AAW2K8B4"/>
<proteinExistence type="predicted"/>
<sequence length="65" mass="7527">MMQSWWDTDSDWAGSADDMKSTSGYTFSLGSGIFSWLPRNKLPWHNPQQKQNTLQLLQHQIKPFG</sequence>
<reference evidence="1" key="2">
    <citation type="journal article" date="2024" name="Plant">
        <title>Genomic evolution and insights into agronomic trait innovations of Sesamum species.</title>
        <authorList>
            <person name="Miao H."/>
            <person name="Wang L."/>
            <person name="Qu L."/>
            <person name="Liu H."/>
            <person name="Sun Y."/>
            <person name="Le M."/>
            <person name="Wang Q."/>
            <person name="Wei S."/>
            <person name="Zheng Y."/>
            <person name="Lin W."/>
            <person name="Duan Y."/>
            <person name="Cao H."/>
            <person name="Xiong S."/>
            <person name="Wang X."/>
            <person name="Wei L."/>
            <person name="Li C."/>
            <person name="Ma Q."/>
            <person name="Ju M."/>
            <person name="Zhao R."/>
            <person name="Li G."/>
            <person name="Mu C."/>
            <person name="Tian Q."/>
            <person name="Mei H."/>
            <person name="Zhang T."/>
            <person name="Gao T."/>
            <person name="Zhang H."/>
        </authorList>
    </citation>
    <scope>NUCLEOTIDE SEQUENCE</scope>
    <source>
        <strain evidence="1">G02</strain>
    </source>
</reference>
<reference evidence="1" key="1">
    <citation type="submission" date="2020-06" db="EMBL/GenBank/DDBJ databases">
        <authorList>
            <person name="Li T."/>
            <person name="Hu X."/>
            <person name="Zhang T."/>
            <person name="Song X."/>
            <person name="Zhang H."/>
            <person name="Dai N."/>
            <person name="Sheng W."/>
            <person name="Hou X."/>
            <person name="Wei L."/>
        </authorList>
    </citation>
    <scope>NUCLEOTIDE SEQUENCE</scope>
    <source>
        <strain evidence="1">G02</strain>
        <tissue evidence="1">Leaf</tissue>
    </source>
</reference>
<gene>
    <name evidence="1" type="ORF">Sradi_6181500</name>
</gene>
<dbReference type="EMBL" id="JACGWJ010000029">
    <property type="protein sequence ID" value="KAL0303134.1"/>
    <property type="molecule type" value="Genomic_DNA"/>
</dbReference>
<comment type="caution">
    <text evidence="1">The sequence shown here is derived from an EMBL/GenBank/DDBJ whole genome shotgun (WGS) entry which is preliminary data.</text>
</comment>
<accession>A0AAW2K8B4</accession>